<dbReference type="EMBL" id="JYON01000003">
    <property type="protein sequence ID" value="KJH72802.1"/>
    <property type="molecule type" value="Genomic_DNA"/>
</dbReference>
<feature type="transmembrane region" description="Helical" evidence="6">
    <location>
        <begin position="42"/>
        <end position="65"/>
    </location>
</feature>
<protein>
    <submittedName>
        <fullName evidence="7">Amino acid transporter</fullName>
    </submittedName>
</protein>
<evidence type="ECO:0000313" key="8">
    <source>
        <dbReference type="Proteomes" id="UP000032452"/>
    </source>
</evidence>
<organism evidence="7 8">
    <name type="scientific">Aliterella atlantica CENA595</name>
    <dbReference type="NCBI Taxonomy" id="1618023"/>
    <lineage>
        <taxon>Bacteria</taxon>
        <taxon>Bacillati</taxon>
        <taxon>Cyanobacteriota</taxon>
        <taxon>Cyanophyceae</taxon>
        <taxon>Chroococcidiopsidales</taxon>
        <taxon>Aliterellaceae</taxon>
        <taxon>Aliterella</taxon>
    </lineage>
</organism>
<keyword evidence="2" id="KW-1003">Cell membrane</keyword>
<evidence type="ECO:0000256" key="2">
    <source>
        <dbReference type="ARBA" id="ARBA00022475"/>
    </source>
</evidence>
<feature type="transmembrane region" description="Helical" evidence="6">
    <location>
        <begin position="151"/>
        <end position="172"/>
    </location>
</feature>
<dbReference type="GO" id="GO:0015171">
    <property type="term" value="F:amino acid transmembrane transporter activity"/>
    <property type="evidence" value="ECO:0007669"/>
    <property type="project" value="TreeGrafter"/>
</dbReference>
<dbReference type="Proteomes" id="UP000032452">
    <property type="component" value="Unassembled WGS sequence"/>
</dbReference>
<keyword evidence="4 6" id="KW-1133">Transmembrane helix</keyword>
<dbReference type="PANTHER" id="PTHR30086:SF21">
    <property type="entry name" value="TRANSPORT PROTEIN"/>
    <property type="match status" value="1"/>
</dbReference>
<evidence type="ECO:0000256" key="1">
    <source>
        <dbReference type="ARBA" id="ARBA00004651"/>
    </source>
</evidence>
<keyword evidence="5 6" id="KW-0472">Membrane</keyword>
<dbReference type="STRING" id="1618023.UH38_04395"/>
<keyword evidence="8" id="KW-1185">Reference proteome</keyword>
<evidence type="ECO:0000256" key="5">
    <source>
        <dbReference type="ARBA" id="ARBA00023136"/>
    </source>
</evidence>
<proteinExistence type="predicted"/>
<name>A0A0D8ZWN7_9CYAN</name>
<dbReference type="PIRSF" id="PIRSF006324">
    <property type="entry name" value="LeuE"/>
    <property type="match status" value="1"/>
</dbReference>
<gene>
    <name evidence="7" type="ORF">UH38_04395</name>
</gene>
<dbReference type="RefSeq" id="WP_045053416.1">
    <property type="nucleotide sequence ID" value="NZ_CAWMDP010000011.1"/>
</dbReference>
<dbReference type="GO" id="GO:0005886">
    <property type="term" value="C:plasma membrane"/>
    <property type="evidence" value="ECO:0007669"/>
    <property type="project" value="UniProtKB-SubCell"/>
</dbReference>
<dbReference type="InterPro" id="IPR001123">
    <property type="entry name" value="LeuE-type"/>
</dbReference>
<dbReference type="AlphaFoldDB" id="A0A0D8ZWN7"/>
<evidence type="ECO:0000313" key="7">
    <source>
        <dbReference type="EMBL" id="KJH72802.1"/>
    </source>
</evidence>
<evidence type="ECO:0000256" key="4">
    <source>
        <dbReference type="ARBA" id="ARBA00022989"/>
    </source>
</evidence>
<sequence length="209" mass="22953">MPFIAQLLTIAAIQLLGIMSPGPDFAMICRNSLVYSRRTGVYCAFGIALGVLVHVAYSLVGIGLLISRSIILFSIIKLLGAAYLIYIGYKSWQAKPAKNNLDNQKVRQDISRFNAVKIGFITNILNPKATLFFFSLFTQVISPITPVGIRIIYGVQMFILTLSWFTLVAIAISHPIIKNRFLSASHYIEKTMGAILIALGIKVALSSAK</sequence>
<dbReference type="OrthoDB" id="9784202at2"/>
<evidence type="ECO:0000256" key="3">
    <source>
        <dbReference type="ARBA" id="ARBA00022692"/>
    </source>
</evidence>
<accession>A0A0D8ZWN7</accession>
<comment type="subcellular location">
    <subcellularLocation>
        <location evidence="1">Cell membrane</location>
        <topology evidence="1">Multi-pass membrane protein</topology>
    </subcellularLocation>
</comment>
<keyword evidence="3 6" id="KW-0812">Transmembrane</keyword>
<dbReference type="PATRIC" id="fig|1618023.3.peg.747"/>
<dbReference type="Pfam" id="PF01810">
    <property type="entry name" value="LysE"/>
    <property type="match status" value="1"/>
</dbReference>
<feature type="transmembrane region" description="Helical" evidence="6">
    <location>
        <begin position="70"/>
        <end position="89"/>
    </location>
</feature>
<dbReference type="PANTHER" id="PTHR30086">
    <property type="entry name" value="ARGININE EXPORTER PROTEIN ARGO"/>
    <property type="match status" value="1"/>
</dbReference>
<reference evidence="7 8" key="1">
    <citation type="submission" date="2015-02" db="EMBL/GenBank/DDBJ databases">
        <title>Draft genome of a novel marine cyanobacterium (Chroococcales) isolated from South Atlantic Ocean.</title>
        <authorList>
            <person name="Rigonato J."/>
            <person name="Alvarenga D.O."/>
            <person name="Branco L.H."/>
            <person name="Varani A.M."/>
            <person name="Brandini F.P."/>
            <person name="Fiore M.F."/>
        </authorList>
    </citation>
    <scope>NUCLEOTIDE SEQUENCE [LARGE SCALE GENOMIC DNA]</scope>
    <source>
        <strain evidence="7 8">CENA595</strain>
    </source>
</reference>
<comment type="caution">
    <text evidence="7">The sequence shown here is derived from an EMBL/GenBank/DDBJ whole genome shotgun (WGS) entry which is preliminary data.</text>
</comment>
<evidence type="ECO:0000256" key="6">
    <source>
        <dbReference type="SAM" id="Phobius"/>
    </source>
</evidence>